<dbReference type="Pfam" id="PF07859">
    <property type="entry name" value="Abhydrolase_3"/>
    <property type="match status" value="1"/>
</dbReference>
<keyword evidence="1" id="KW-0378">Hydrolase</keyword>
<feature type="domain" description="Alpha/beta hydrolase fold-3" evidence="2">
    <location>
        <begin position="83"/>
        <end position="281"/>
    </location>
</feature>
<keyword evidence="4" id="KW-1185">Reference proteome</keyword>
<evidence type="ECO:0000259" key="2">
    <source>
        <dbReference type="Pfam" id="PF07859"/>
    </source>
</evidence>
<dbReference type="PANTHER" id="PTHR48081">
    <property type="entry name" value="AB HYDROLASE SUPERFAMILY PROTEIN C4A8.06C"/>
    <property type="match status" value="1"/>
</dbReference>
<dbReference type="SUPFAM" id="SSF53474">
    <property type="entry name" value="alpha/beta-Hydrolases"/>
    <property type="match status" value="1"/>
</dbReference>
<sequence>MSEPRRSVGAAIIPHLIRWRGSKREYSSPTASLRKADEHLLRPQSYAPPKALDRSVKLTVRQVSGWPIYTVAPKHGPIHRRALYVHGGAWVKEISPFHWRLIAELASSTGTEFTVPIYPLVPSGTAGTVVPIIADLAEALIEDVGASQVVLLGDSAGGALILSAAMLLRDRQRPAPRDIVLIAPVVDLTFTDPLIYEIEPSDPWLNVPGPAAIAQRWRGDLSIQDPLVSPVNAPLSGLGRITLFSGTRDITHADALTMARKAEAEHHPFDLHQHADMIHVYPLLPIREGAHARKLIKNVLVNTPK</sequence>
<evidence type="ECO:0000313" key="3">
    <source>
        <dbReference type="EMBL" id="POH72883.1"/>
    </source>
</evidence>
<organism evidence="3 4">
    <name type="scientific">Arthrobacter glacialis</name>
    <dbReference type="NCBI Taxonomy" id="1664"/>
    <lineage>
        <taxon>Bacteria</taxon>
        <taxon>Bacillati</taxon>
        <taxon>Actinomycetota</taxon>
        <taxon>Actinomycetes</taxon>
        <taxon>Micrococcales</taxon>
        <taxon>Micrococcaceae</taxon>
        <taxon>Arthrobacter</taxon>
    </lineage>
</organism>
<comment type="caution">
    <text evidence="3">The sequence shown here is derived from an EMBL/GenBank/DDBJ whole genome shotgun (WGS) entry which is preliminary data.</text>
</comment>
<evidence type="ECO:0000256" key="1">
    <source>
        <dbReference type="ARBA" id="ARBA00022801"/>
    </source>
</evidence>
<dbReference type="PANTHER" id="PTHR48081:SF8">
    <property type="entry name" value="ALPHA_BETA HYDROLASE FOLD-3 DOMAIN-CONTAINING PROTEIN-RELATED"/>
    <property type="match status" value="1"/>
</dbReference>
<protein>
    <submittedName>
        <fullName evidence="3">Esterase</fullName>
    </submittedName>
</protein>
<evidence type="ECO:0000313" key="4">
    <source>
        <dbReference type="Proteomes" id="UP000237061"/>
    </source>
</evidence>
<gene>
    <name evidence="3" type="ORF">CVS27_13520</name>
</gene>
<dbReference type="GO" id="GO:0016787">
    <property type="term" value="F:hydrolase activity"/>
    <property type="evidence" value="ECO:0007669"/>
    <property type="project" value="UniProtKB-KW"/>
</dbReference>
<dbReference type="InterPro" id="IPR029058">
    <property type="entry name" value="AB_hydrolase_fold"/>
</dbReference>
<dbReference type="InterPro" id="IPR050300">
    <property type="entry name" value="GDXG_lipolytic_enzyme"/>
</dbReference>
<dbReference type="InterPro" id="IPR013094">
    <property type="entry name" value="AB_hydrolase_3"/>
</dbReference>
<accession>A0A2S3ZUM4</accession>
<dbReference type="EMBL" id="PPXC01000010">
    <property type="protein sequence ID" value="POH72883.1"/>
    <property type="molecule type" value="Genomic_DNA"/>
</dbReference>
<reference evidence="3 4" key="1">
    <citation type="submission" date="2018-01" db="EMBL/GenBank/DDBJ databases">
        <title>Arthrobacter sp. nov., from glaciers in China.</title>
        <authorList>
            <person name="Liu Q."/>
            <person name="Xin Y.-H."/>
        </authorList>
    </citation>
    <scope>NUCLEOTIDE SEQUENCE [LARGE SCALE GENOMIC DNA]</scope>
    <source>
        <strain evidence="3 4">HLT2-12-2</strain>
    </source>
</reference>
<dbReference type="AlphaFoldDB" id="A0A2S3ZUM4"/>
<dbReference type="Proteomes" id="UP000237061">
    <property type="component" value="Unassembled WGS sequence"/>
</dbReference>
<name>A0A2S3ZUM4_ARTGL</name>
<dbReference type="Gene3D" id="3.40.50.1820">
    <property type="entry name" value="alpha/beta hydrolase"/>
    <property type="match status" value="1"/>
</dbReference>
<dbReference type="RefSeq" id="WP_103466277.1">
    <property type="nucleotide sequence ID" value="NZ_PPXC01000010.1"/>
</dbReference>
<proteinExistence type="predicted"/>